<dbReference type="Gene3D" id="1.10.510.40">
    <property type="match status" value="1"/>
</dbReference>
<dbReference type="Proteomes" id="UP000830326">
    <property type="component" value="Chromosome"/>
</dbReference>
<protein>
    <submittedName>
        <fullName evidence="5">IucA/IucC family siderophore biosynthesis protein</fullName>
    </submittedName>
</protein>
<feature type="domain" description="Aerobactin siderophore biosynthesis IucA/IucC N-terminal" evidence="3">
    <location>
        <begin position="146"/>
        <end position="382"/>
    </location>
</feature>
<dbReference type="RefSeq" id="WP_245032053.1">
    <property type="nucleotide sequence ID" value="NZ_CP095075.1"/>
</dbReference>
<evidence type="ECO:0000313" key="5">
    <source>
        <dbReference type="EMBL" id="UOR11766.1"/>
    </source>
</evidence>
<dbReference type="Pfam" id="PF06276">
    <property type="entry name" value="FhuF"/>
    <property type="match status" value="1"/>
</dbReference>
<name>A0ABY4HA84_9BACI</name>
<dbReference type="PANTHER" id="PTHR34384:SF5">
    <property type="entry name" value="L-2,3-DIAMINOPROPANOATE--CITRATE LIGASE"/>
    <property type="match status" value="1"/>
</dbReference>
<evidence type="ECO:0000259" key="4">
    <source>
        <dbReference type="Pfam" id="PF06276"/>
    </source>
</evidence>
<evidence type="ECO:0000256" key="2">
    <source>
        <dbReference type="ARBA" id="ARBA00007832"/>
    </source>
</evidence>
<comment type="similarity">
    <text evidence="2">Belongs to the IucA/IucC family.</text>
</comment>
<comment type="pathway">
    <text evidence="1">Siderophore biosynthesis.</text>
</comment>
<gene>
    <name evidence="5" type="ORF">MUO15_19735</name>
</gene>
<dbReference type="Pfam" id="PF04183">
    <property type="entry name" value="IucA_IucC"/>
    <property type="match status" value="1"/>
</dbReference>
<dbReference type="PANTHER" id="PTHR34384">
    <property type="entry name" value="L-2,3-DIAMINOPROPANOATE--CITRATE LIGASE"/>
    <property type="match status" value="1"/>
</dbReference>
<dbReference type="InterPro" id="IPR007310">
    <property type="entry name" value="Aerobactin_biosyn_IucA/IucC_N"/>
</dbReference>
<proteinExistence type="inferred from homology"/>
<organism evidence="5 6">
    <name type="scientific">Halobacillus amylolyticus</name>
    <dbReference type="NCBI Taxonomy" id="2932259"/>
    <lineage>
        <taxon>Bacteria</taxon>
        <taxon>Bacillati</taxon>
        <taxon>Bacillota</taxon>
        <taxon>Bacilli</taxon>
        <taxon>Bacillales</taxon>
        <taxon>Bacillaceae</taxon>
        <taxon>Halobacillus</taxon>
    </lineage>
</organism>
<sequence length="599" mass="69675">MTDSRLVAEKATMQSFVNCYLRETGQYKIESSKNLPQLTMNVERVIVCALPYQSRTLLFPVDYWSLTGRHKLIFPLYLKISDSYELVSLDYISLVSLITKELSLKHQQEEAQDELMLRVILSCQNMKRYIEYRSAEAEKLVQEDFDFIEAEQSLLLGHLLHPTPKSKQGISKKEDELYSPEMKGDFQLHYFRVNKDYIIQDSSLCDSAGDQMIEQLNSDPEIDVETLEQILEESENSVVFPIHPLQAKEMLEEDEVLSLMDKKELVYLGPMGSKYSPTSSFRTVFRKDSKYMYKFSLPIKITNSLRINQQKELDRGVEVSHLLNTEVGESLSKAHPNFEVIQDPAYIKLKLPHSSSAYDVVLRNNPFHLESDQITLIAGLCQDHAYSQRSRLQVVIENIATTEGRSLEAVSLDWFKRYLSLTLDPLMWLYKTYGIALEAHQQNSLVKLENGYPAHFYYRDNQGYYFSESKVDLLRAYLPELNEKSDTICSDEIAVERFRYYFFLNHLFGLINSFGMNRLITEERLLDVLRERLAYHHDQTNESLTLLNSLLNDPTLPCKANLLTRFYDMDELEGTLENQSVYTRVDNPLFREEEEVYGT</sequence>
<feature type="domain" description="Aerobactin siderophore biosynthesis IucA/IucC-like C-terminal" evidence="4">
    <location>
        <begin position="413"/>
        <end position="573"/>
    </location>
</feature>
<dbReference type="InterPro" id="IPR037455">
    <property type="entry name" value="LucA/IucC-like"/>
</dbReference>
<evidence type="ECO:0000313" key="6">
    <source>
        <dbReference type="Proteomes" id="UP000830326"/>
    </source>
</evidence>
<dbReference type="InterPro" id="IPR022770">
    <property type="entry name" value="IucA/IucC-like_C"/>
</dbReference>
<evidence type="ECO:0000256" key="1">
    <source>
        <dbReference type="ARBA" id="ARBA00004924"/>
    </source>
</evidence>
<accession>A0ABY4HA84</accession>
<dbReference type="EMBL" id="CP095075">
    <property type="protein sequence ID" value="UOR11766.1"/>
    <property type="molecule type" value="Genomic_DNA"/>
</dbReference>
<reference evidence="5" key="1">
    <citation type="submission" date="2022-04" db="EMBL/GenBank/DDBJ databases">
        <title>Halobacillus sp. isolated from saltern.</title>
        <authorList>
            <person name="Won M."/>
            <person name="Lee C.-M."/>
            <person name="Woen H.-Y."/>
            <person name="Kwon S.-W."/>
        </authorList>
    </citation>
    <scope>NUCLEOTIDE SEQUENCE</scope>
    <source>
        <strain evidence="5">SSHM10-5</strain>
    </source>
</reference>
<keyword evidence="6" id="KW-1185">Reference proteome</keyword>
<evidence type="ECO:0000259" key="3">
    <source>
        <dbReference type="Pfam" id="PF04183"/>
    </source>
</evidence>